<dbReference type="RefSeq" id="WP_237874840.1">
    <property type="nucleotide sequence ID" value="NZ_JAKLTR010000012.1"/>
</dbReference>
<protein>
    <recommendedName>
        <fullName evidence="4">Phage holin family protein</fullName>
    </recommendedName>
</protein>
<keyword evidence="1" id="KW-0812">Transmembrane</keyword>
<reference evidence="2" key="1">
    <citation type="submission" date="2022-01" db="EMBL/GenBank/DDBJ databases">
        <authorList>
            <person name="Jo J.-H."/>
            <person name="Im W.-T."/>
        </authorList>
    </citation>
    <scope>NUCLEOTIDE SEQUENCE</scope>
    <source>
        <strain evidence="2">NA20</strain>
    </source>
</reference>
<keyword evidence="1" id="KW-0472">Membrane</keyword>
<evidence type="ECO:0000313" key="2">
    <source>
        <dbReference type="EMBL" id="MCG2616306.1"/>
    </source>
</evidence>
<comment type="caution">
    <text evidence="2">The sequence shown here is derived from an EMBL/GenBank/DDBJ whole genome shotgun (WGS) entry which is preliminary data.</text>
</comment>
<dbReference type="EMBL" id="JAKLTR010000012">
    <property type="protein sequence ID" value="MCG2616306.1"/>
    <property type="molecule type" value="Genomic_DNA"/>
</dbReference>
<dbReference type="Proteomes" id="UP001165367">
    <property type="component" value="Unassembled WGS sequence"/>
</dbReference>
<evidence type="ECO:0008006" key="4">
    <source>
        <dbReference type="Google" id="ProtNLM"/>
    </source>
</evidence>
<sequence length="135" mass="15322">MDKIHETENLDQFAENMKQLAQDYFSLQKRIARLTLIRYLAKAGGGIMDGVIRFILLTAVLVFAAITGAFFLSEQLKTYAGGFGLMTLILLMISILIHLARKVLFVNPIIHRLVKKLHAETDLKPEEYEDNNSNQ</sequence>
<feature type="transmembrane region" description="Helical" evidence="1">
    <location>
        <begin position="51"/>
        <end position="73"/>
    </location>
</feature>
<proteinExistence type="predicted"/>
<name>A0ABS9KVF7_9BACT</name>
<evidence type="ECO:0000313" key="3">
    <source>
        <dbReference type="Proteomes" id="UP001165367"/>
    </source>
</evidence>
<gene>
    <name evidence="2" type="ORF">LZZ85_18550</name>
</gene>
<organism evidence="2 3">
    <name type="scientific">Terrimonas ginsenosidimutans</name>
    <dbReference type="NCBI Taxonomy" id="2908004"/>
    <lineage>
        <taxon>Bacteria</taxon>
        <taxon>Pseudomonadati</taxon>
        <taxon>Bacteroidota</taxon>
        <taxon>Chitinophagia</taxon>
        <taxon>Chitinophagales</taxon>
        <taxon>Chitinophagaceae</taxon>
        <taxon>Terrimonas</taxon>
    </lineage>
</organism>
<evidence type="ECO:0000256" key="1">
    <source>
        <dbReference type="SAM" id="Phobius"/>
    </source>
</evidence>
<feature type="transmembrane region" description="Helical" evidence="1">
    <location>
        <begin position="79"/>
        <end position="100"/>
    </location>
</feature>
<accession>A0ABS9KVF7</accession>
<keyword evidence="1" id="KW-1133">Transmembrane helix</keyword>
<keyword evidence="3" id="KW-1185">Reference proteome</keyword>